<dbReference type="InterPro" id="IPR008884">
    <property type="entry name" value="TylF_MeTrfase"/>
</dbReference>
<dbReference type="OrthoDB" id="3826968at2"/>
<sequence>MTHPNLTGTFSSPAAIAAKQELIELYDHCPIPKGELFAHQGLFINRWQLSRILFLDELYRKIINTHGVVMEFGCRYGQNLALIASLRAMYEPYNLSRKIIGFDTFGGFEGTTKEDGNHDLIHEGSYKTQDLGDQSYDQYLERIMQYHESINPNNHHKKFEIIKGDAGAELKQYLERQKETLVAFAYFDMDIYKPTKECLQLLKKYLVKGAVVAFDELCMAQFPGETQAFMEELDIAQRNLVRSPNGNYVSYIIW</sequence>
<dbReference type="AlphaFoldDB" id="A0A2P8D9V2"/>
<organism evidence="1 2">
    <name type="scientific">Taibaiella chishuiensis</name>
    <dbReference type="NCBI Taxonomy" id="1434707"/>
    <lineage>
        <taxon>Bacteria</taxon>
        <taxon>Pseudomonadati</taxon>
        <taxon>Bacteroidota</taxon>
        <taxon>Chitinophagia</taxon>
        <taxon>Chitinophagales</taxon>
        <taxon>Chitinophagaceae</taxon>
        <taxon>Taibaiella</taxon>
    </lineage>
</organism>
<evidence type="ECO:0000313" key="1">
    <source>
        <dbReference type="EMBL" id="PSK93973.1"/>
    </source>
</evidence>
<keyword evidence="2" id="KW-1185">Reference proteome</keyword>
<dbReference type="InterPro" id="IPR029063">
    <property type="entry name" value="SAM-dependent_MTases_sf"/>
</dbReference>
<accession>A0A2P8D9V2</accession>
<proteinExistence type="predicted"/>
<name>A0A2P8D9V2_9BACT</name>
<gene>
    <name evidence="1" type="ORF">B0I18_101122</name>
</gene>
<evidence type="ECO:0008006" key="3">
    <source>
        <dbReference type="Google" id="ProtNLM"/>
    </source>
</evidence>
<dbReference type="EMBL" id="PYGD01000001">
    <property type="protein sequence ID" value="PSK93973.1"/>
    <property type="molecule type" value="Genomic_DNA"/>
</dbReference>
<evidence type="ECO:0000313" key="2">
    <source>
        <dbReference type="Proteomes" id="UP000240572"/>
    </source>
</evidence>
<reference evidence="1 2" key="1">
    <citation type="submission" date="2018-03" db="EMBL/GenBank/DDBJ databases">
        <title>Genomic Encyclopedia of Type Strains, Phase III (KMG-III): the genomes of soil and plant-associated and newly described type strains.</title>
        <authorList>
            <person name="Whitman W."/>
        </authorList>
    </citation>
    <scope>NUCLEOTIDE SEQUENCE [LARGE SCALE GENOMIC DNA]</scope>
    <source>
        <strain evidence="1 2">CGMCC 1.12700</strain>
    </source>
</reference>
<dbReference type="Gene3D" id="3.40.50.150">
    <property type="entry name" value="Vaccinia Virus protein VP39"/>
    <property type="match status" value="1"/>
</dbReference>
<protein>
    <recommendedName>
        <fullName evidence="3">Macrocin-O-methyltransferase TylF</fullName>
    </recommendedName>
</protein>
<comment type="caution">
    <text evidence="1">The sequence shown here is derived from an EMBL/GenBank/DDBJ whole genome shotgun (WGS) entry which is preliminary data.</text>
</comment>
<dbReference type="RefSeq" id="WP_106520713.1">
    <property type="nucleotide sequence ID" value="NZ_PYGD01000001.1"/>
</dbReference>
<dbReference type="Proteomes" id="UP000240572">
    <property type="component" value="Unassembled WGS sequence"/>
</dbReference>
<dbReference type="PANTHER" id="PTHR40036">
    <property type="entry name" value="MACROCIN O-METHYLTRANSFERASE"/>
    <property type="match status" value="1"/>
</dbReference>
<dbReference type="PANTHER" id="PTHR40036:SF1">
    <property type="entry name" value="MACROCIN O-METHYLTRANSFERASE"/>
    <property type="match status" value="1"/>
</dbReference>